<dbReference type="InterPro" id="IPR008756">
    <property type="entry name" value="Peptidase_M56"/>
</dbReference>
<dbReference type="PROSITE" id="PS52016">
    <property type="entry name" value="TONB_DEPENDENT_REC_3"/>
    <property type="match status" value="1"/>
</dbReference>
<feature type="domain" description="Peptidase M56" evidence="4">
    <location>
        <begin position="126"/>
        <end position="254"/>
    </location>
</feature>
<keyword evidence="1" id="KW-0998">Cell outer membrane</keyword>
<feature type="transmembrane region" description="Helical" evidence="3">
    <location>
        <begin position="87"/>
        <end position="107"/>
    </location>
</feature>
<dbReference type="PANTHER" id="PTHR34978:SF3">
    <property type="entry name" value="SLR0241 PROTEIN"/>
    <property type="match status" value="1"/>
</dbReference>
<dbReference type="AlphaFoldDB" id="A0A4V1KNX1"/>
<evidence type="ECO:0000259" key="4">
    <source>
        <dbReference type="Pfam" id="PF05569"/>
    </source>
</evidence>
<dbReference type="InterPro" id="IPR039426">
    <property type="entry name" value="TonB-dep_rcpt-like"/>
</dbReference>
<organism evidence="5 6">
    <name type="scientific">Leeuwenhoekiella aestuarii</name>
    <dbReference type="NCBI Taxonomy" id="2249426"/>
    <lineage>
        <taxon>Bacteria</taxon>
        <taxon>Pseudomonadati</taxon>
        <taxon>Bacteroidota</taxon>
        <taxon>Flavobacteriia</taxon>
        <taxon>Flavobacteriales</taxon>
        <taxon>Flavobacteriaceae</taxon>
        <taxon>Leeuwenhoekiella</taxon>
    </lineage>
</organism>
<evidence type="ECO:0000313" key="6">
    <source>
        <dbReference type="Proteomes" id="UP000289821"/>
    </source>
</evidence>
<feature type="coiled-coil region" evidence="2">
    <location>
        <begin position="435"/>
        <end position="529"/>
    </location>
</feature>
<gene>
    <name evidence="5" type="ORF">DSM04_10616</name>
</gene>
<dbReference type="CDD" id="cd07341">
    <property type="entry name" value="M56_BlaR1_MecR1_like"/>
    <property type="match status" value="1"/>
</dbReference>
<dbReference type="InterPro" id="IPR037066">
    <property type="entry name" value="Plug_dom_sf"/>
</dbReference>
<keyword evidence="3" id="KW-1133">Transmembrane helix</keyword>
<dbReference type="RefSeq" id="WP_128762213.1">
    <property type="nucleotide sequence ID" value="NZ_QOVI01000006.1"/>
</dbReference>
<accession>A0A4V1KNX1</accession>
<feature type="transmembrane region" description="Helical" evidence="3">
    <location>
        <begin position="6"/>
        <end position="25"/>
    </location>
</feature>
<keyword evidence="5" id="KW-0675">Receptor</keyword>
<evidence type="ECO:0000256" key="1">
    <source>
        <dbReference type="PROSITE-ProRule" id="PRU01360"/>
    </source>
</evidence>
<keyword evidence="6" id="KW-1185">Reference proteome</keyword>
<evidence type="ECO:0000313" key="5">
    <source>
        <dbReference type="EMBL" id="RXG12537.1"/>
    </source>
</evidence>
<keyword evidence="1" id="KW-1134">Transmembrane beta strand</keyword>
<dbReference type="Gene3D" id="2.170.130.10">
    <property type="entry name" value="TonB-dependent receptor, plug domain"/>
    <property type="match status" value="1"/>
</dbReference>
<proteinExistence type="inferred from homology"/>
<evidence type="ECO:0000256" key="3">
    <source>
        <dbReference type="SAM" id="Phobius"/>
    </source>
</evidence>
<protein>
    <submittedName>
        <fullName evidence="5">TonB-dependent receptor-like protein</fullName>
    </submittedName>
</protein>
<dbReference type="Proteomes" id="UP000289821">
    <property type="component" value="Unassembled WGS sequence"/>
</dbReference>
<keyword evidence="1" id="KW-0813">Transport</keyword>
<reference evidence="5 6" key="1">
    <citation type="submission" date="2018-07" db="EMBL/GenBank/DDBJ databases">
        <title>Leeuwenhoekiella genomics.</title>
        <authorList>
            <person name="Tahon G."/>
            <person name="Willems A."/>
        </authorList>
    </citation>
    <scope>NUCLEOTIDE SEQUENCE [LARGE SCALE GENOMIC DNA]</scope>
    <source>
        <strain evidence="5 6">R-50232</strain>
    </source>
</reference>
<dbReference type="GO" id="GO:0009279">
    <property type="term" value="C:cell outer membrane"/>
    <property type="evidence" value="ECO:0007669"/>
    <property type="project" value="UniProtKB-SubCell"/>
</dbReference>
<name>A0A4V1KNX1_9FLAO</name>
<keyword evidence="2" id="KW-0175">Coiled coil</keyword>
<keyword evidence="1 3" id="KW-0472">Membrane</keyword>
<dbReference type="OrthoDB" id="1522859at2"/>
<dbReference type="EMBL" id="QOVI01000006">
    <property type="protein sequence ID" value="RXG12537.1"/>
    <property type="molecule type" value="Genomic_DNA"/>
</dbReference>
<comment type="similarity">
    <text evidence="1">Belongs to the TonB-dependent receptor family.</text>
</comment>
<feature type="transmembrane region" description="Helical" evidence="3">
    <location>
        <begin position="178"/>
        <end position="196"/>
    </location>
</feature>
<sequence length="627" mass="72498">MAVLIYIFKSAAILSLFFMAYVFLLKNETFFKTNRQFLLAGIVAALIAPALVLTRTIYKVPVEDFDIPEELLLQAQASPVVEETFDFWQLGVFIYTLGVAVMFFIFIKKLIQIFSFLKNTRQQTSNGYHFVQIDGLDAPFSFFNYIVLDAQAHSEEELEMVLLHEKAHANQRHSFDMFLVQFVIIIQWFNPLAWLYKNVVVQNLEYLADATTARQIENRKNYQLALVKVAAPKLVPALAHSFYQSFIKKRIVMLNKQSSSEFRKWKILLIVPVLGAFMWSFNVKEEVKFKVEPLSHSEVKESETALIISPSQTENQNQKNLSEIIKDHPKQLVTKTEQTSPKAFKKVITPKMTKGDIEQLVKELDSDYNIEMDFSKLSYNNNGEITQISISVKDRKTGNKATATYNTNDKALTNIVVYRTEDGTFGVVSGHNTIVQRSKLSAAELQEREQEMQERRQEMEERKAKIMVRREEMKNRLNDSTSVTEKIKERMVEMELRKAEMQSRMEERKAEMELRKAEIKKRRAEMLNMSDDSVFFQRRPINASEYKSSDSKYHITYRGKGNLNAKALFIIDGEEVDEYELKNINPDDIESIDVIKSDNAIELYGVEKMKGKKGAILITTKKANNKK</sequence>
<comment type="subcellular location">
    <subcellularLocation>
        <location evidence="1">Cell outer membrane</location>
        <topology evidence="1">Multi-pass membrane protein</topology>
    </subcellularLocation>
</comment>
<dbReference type="PANTHER" id="PTHR34978">
    <property type="entry name" value="POSSIBLE SENSOR-TRANSDUCER PROTEIN BLAR"/>
    <property type="match status" value="1"/>
</dbReference>
<feature type="transmembrane region" description="Helical" evidence="3">
    <location>
        <begin position="37"/>
        <end position="58"/>
    </location>
</feature>
<evidence type="ECO:0000256" key="2">
    <source>
        <dbReference type="SAM" id="Coils"/>
    </source>
</evidence>
<keyword evidence="1 3" id="KW-0812">Transmembrane</keyword>
<dbReference type="Pfam" id="PF05569">
    <property type="entry name" value="Peptidase_M56"/>
    <property type="match status" value="1"/>
</dbReference>
<comment type="caution">
    <text evidence="5">The sequence shown here is derived from an EMBL/GenBank/DDBJ whole genome shotgun (WGS) entry which is preliminary data.</text>
</comment>
<dbReference type="SUPFAM" id="SSF56935">
    <property type="entry name" value="Porins"/>
    <property type="match status" value="1"/>
</dbReference>
<dbReference type="InterPro" id="IPR052173">
    <property type="entry name" value="Beta-lactam_resp_regulator"/>
</dbReference>